<evidence type="ECO:0000256" key="1">
    <source>
        <dbReference type="SAM" id="MobiDB-lite"/>
    </source>
</evidence>
<dbReference type="PROSITE" id="PS51257">
    <property type="entry name" value="PROKAR_LIPOPROTEIN"/>
    <property type="match status" value="1"/>
</dbReference>
<dbReference type="EMBL" id="ML769554">
    <property type="protein sequence ID" value="KAE9394224.1"/>
    <property type="molecule type" value="Genomic_DNA"/>
</dbReference>
<dbReference type="AlphaFoldDB" id="A0A6A4HA83"/>
<feature type="compositionally biased region" description="Basic residues" evidence="1">
    <location>
        <begin position="1"/>
        <end position="18"/>
    </location>
</feature>
<evidence type="ECO:0000313" key="2">
    <source>
        <dbReference type="EMBL" id="KAE9394224.1"/>
    </source>
</evidence>
<accession>A0A6A4HA83</accession>
<reference evidence="2" key="1">
    <citation type="journal article" date="2019" name="Environ. Microbiol.">
        <title>Fungal ecological strategies reflected in gene transcription - a case study of two litter decomposers.</title>
        <authorList>
            <person name="Barbi F."/>
            <person name="Kohler A."/>
            <person name="Barry K."/>
            <person name="Baskaran P."/>
            <person name="Daum C."/>
            <person name="Fauchery L."/>
            <person name="Ihrmark K."/>
            <person name="Kuo A."/>
            <person name="LaButti K."/>
            <person name="Lipzen A."/>
            <person name="Morin E."/>
            <person name="Grigoriev I.V."/>
            <person name="Henrissat B."/>
            <person name="Lindahl B."/>
            <person name="Martin F."/>
        </authorList>
    </citation>
    <scope>NUCLEOTIDE SEQUENCE</scope>
    <source>
        <strain evidence="2">JB14</strain>
    </source>
</reference>
<name>A0A6A4HA83_9AGAR</name>
<gene>
    <name evidence="2" type="ORF">BT96DRAFT_923658</name>
</gene>
<sequence>MCRHKPGRWHFPRARRSSNHGNGAMGFGGQGCDDNNPRVDEYSPDYLSESLSLQNQKAPVGLDDNLPVYCGGLEGPTLIPSDRGWG</sequence>
<protein>
    <submittedName>
        <fullName evidence="2">Uncharacterized protein</fullName>
    </submittedName>
</protein>
<dbReference type="Proteomes" id="UP000799118">
    <property type="component" value="Unassembled WGS sequence"/>
</dbReference>
<feature type="region of interest" description="Disordered" evidence="1">
    <location>
        <begin position="1"/>
        <end position="43"/>
    </location>
</feature>
<evidence type="ECO:0000313" key="3">
    <source>
        <dbReference type="Proteomes" id="UP000799118"/>
    </source>
</evidence>
<organism evidence="2 3">
    <name type="scientific">Gymnopus androsaceus JB14</name>
    <dbReference type="NCBI Taxonomy" id="1447944"/>
    <lineage>
        <taxon>Eukaryota</taxon>
        <taxon>Fungi</taxon>
        <taxon>Dikarya</taxon>
        <taxon>Basidiomycota</taxon>
        <taxon>Agaricomycotina</taxon>
        <taxon>Agaricomycetes</taxon>
        <taxon>Agaricomycetidae</taxon>
        <taxon>Agaricales</taxon>
        <taxon>Marasmiineae</taxon>
        <taxon>Omphalotaceae</taxon>
        <taxon>Gymnopus</taxon>
    </lineage>
</organism>
<proteinExistence type="predicted"/>
<keyword evidence="3" id="KW-1185">Reference proteome</keyword>